<evidence type="ECO:0000256" key="1">
    <source>
        <dbReference type="ARBA" id="ARBA00000681"/>
    </source>
</evidence>
<keyword evidence="3 13" id="KW-0858">Xylan degradation</keyword>
<dbReference type="SMART" id="SM00633">
    <property type="entry name" value="Glyco_10"/>
    <property type="match status" value="1"/>
</dbReference>
<dbReference type="OrthoDB" id="1032269at2"/>
<dbReference type="GO" id="GO:0031176">
    <property type="term" value="F:endo-1,4-beta-xylanase activity"/>
    <property type="evidence" value="ECO:0007669"/>
    <property type="project" value="UniProtKB-EC"/>
</dbReference>
<evidence type="ECO:0000313" key="13">
    <source>
        <dbReference type="EMBL" id="PRD48450.1"/>
    </source>
</evidence>
<accession>A0A2S9J6S3</accession>
<feature type="compositionally biased region" description="Polar residues" evidence="11">
    <location>
        <begin position="1"/>
        <end position="10"/>
    </location>
</feature>
<dbReference type="AlphaFoldDB" id="A0A2S9J6S3"/>
<dbReference type="Pfam" id="PF00331">
    <property type="entry name" value="Glyco_hydro_10"/>
    <property type="match status" value="1"/>
</dbReference>
<evidence type="ECO:0000256" key="6">
    <source>
        <dbReference type="ARBA" id="ARBA00023277"/>
    </source>
</evidence>
<gene>
    <name evidence="13" type="ORF">C5745_04395</name>
</gene>
<keyword evidence="7 10" id="KW-0326">Glycosidase</keyword>
<dbReference type="EC" id="3.2.1.8" evidence="10"/>
<keyword evidence="8 10" id="KW-0624">Polysaccharide degradation</keyword>
<organism evidence="13 14">
    <name type="scientific">Sphingobacterium haloxyli</name>
    <dbReference type="NCBI Taxonomy" id="2100533"/>
    <lineage>
        <taxon>Bacteria</taxon>
        <taxon>Pseudomonadati</taxon>
        <taxon>Bacteroidota</taxon>
        <taxon>Sphingobacteriia</taxon>
        <taxon>Sphingobacteriales</taxon>
        <taxon>Sphingobacteriaceae</taxon>
        <taxon>Sphingobacterium</taxon>
    </lineage>
</organism>
<evidence type="ECO:0000256" key="5">
    <source>
        <dbReference type="ARBA" id="ARBA00022801"/>
    </source>
</evidence>
<dbReference type="SUPFAM" id="SSF51445">
    <property type="entry name" value="(Trans)glycosidases"/>
    <property type="match status" value="1"/>
</dbReference>
<evidence type="ECO:0000256" key="11">
    <source>
        <dbReference type="SAM" id="MobiDB-lite"/>
    </source>
</evidence>
<dbReference type="Proteomes" id="UP000239711">
    <property type="component" value="Unassembled WGS sequence"/>
</dbReference>
<dbReference type="InterPro" id="IPR044846">
    <property type="entry name" value="GH10"/>
</dbReference>
<dbReference type="PROSITE" id="PS51760">
    <property type="entry name" value="GH10_2"/>
    <property type="match status" value="1"/>
</dbReference>
<dbReference type="Gene3D" id="3.20.20.80">
    <property type="entry name" value="Glycosidases"/>
    <property type="match status" value="1"/>
</dbReference>
<comment type="similarity">
    <text evidence="2 10">Belongs to the glycosyl hydrolase 10 (cellulase F) family.</text>
</comment>
<evidence type="ECO:0000259" key="12">
    <source>
        <dbReference type="PROSITE" id="PS51760"/>
    </source>
</evidence>
<evidence type="ECO:0000256" key="4">
    <source>
        <dbReference type="ARBA" id="ARBA00022729"/>
    </source>
</evidence>
<dbReference type="EMBL" id="PVBQ01000003">
    <property type="protein sequence ID" value="PRD48450.1"/>
    <property type="molecule type" value="Genomic_DNA"/>
</dbReference>
<evidence type="ECO:0000256" key="10">
    <source>
        <dbReference type="RuleBase" id="RU361174"/>
    </source>
</evidence>
<evidence type="ECO:0000256" key="8">
    <source>
        <dbReference type="ARBA" id="ARBA00023326"/>
    </source>
</evidence>
<name>A0A2S9J6S3_9SPHI</name>
<dbReference type="GO" id="GO:0045493">
    <property type="term" value="P:xylan catabolic process"/>
    <property type="evidence" value="ECO:0007669"/>
    <property type="project" value="UniProtKB-KW"/>
</dbReference>
<dbReference type="PRINTS" id="PR00134">
    <property type="entry name" value="GLHYDRLASE10"/>
</dbReference>
<dbReference type="PROSITE" id="PS00591">
    <property type="entry name" value="GH10_1"/>
    <property type="match status" value="1"/>
</dbReference>
<feature type="active site" description="Nucleophile" evidence="9">
    <location>
        <position position="261"/>
    </location>
</feature>
<comment type="caution">
    <text evidence="13">The sequence shown here is derived from an EMBL/GenBank/DDBJ whole genome shotgun (WGS) entry which is preliminary data.</text>
</comment>
<comment type="catalytic activity">
    <reaction evidence="1 10">
        <text>Endohydrolysis of (1-&gt;4)-beta-D-xylosidic linkages in xylans.</text>
        <dbReference type="EC" id="3.2.1.8"/>
    </reaction>
</comment>
<dbReference type="InterPro" id="IPR001000">
    <property type="entry name" value="GH10_dom"/>
</dbReference>
<sequence length="349" mass="39617">MSNISCSSKQDLAPDREEPIEQPEPETSVLKEKASFGIGAAIKTSLMSENGYTQTVTKHFSQITAEWEMKMDAIWTSSTNYQWAGADKLVDFAIQNDLDVHGHTLVWYKSFPGWFKNSGYDSTAFEDHVKAYINTVVGRYKGKIISWDVANEIFNDNGSLRITDCPVYATFKDPIAFYGRCFQYAHEADPDAKLFYNDYSVVIAPGKRNAIKNMVQRFKNEGIPIHGIGDQFHYRINNDKSTLRNGLNDMASTGLLVHISELDIVMNVNKSDSYVFTEAEEKKQSDMYKHIAESYAALPAQQKFAISLWGVTDKHTWLTGSWHPKEYPLLFDQSYQPKEAYKGFLSGLN</sequence>
<proteinExistence type="inferred from homology"/>
<dbReference type="InterPro" id="IPR017853">
    <property type="entry name" value="GH"/>
</dbReference>
<feature type="domain" description="GH10" evidence="12">
    <location>
        <begin position="24"/>
        <end position="347"/>
    </location>
</feature>
<protein>
    <recommendedName>
        <fullName evidence="10">Beta-xylanase</fullName>
        <ecNumber evidence="10">3.2.1.8</ecNumber>
    </recommendedName>
</protein>
<keyword evidence="6 10" id="KW-0119">Carbohydrate metabolism</keyword>
<dbReference type="PANTHER" id="PTHR31490">
    <property type="entry name" value="GLYCOSYL HYDROLASE"/>
    <property type="match status" value="1"/>
</dbReference>
<keyword evidence="4" id="KW-0732">Signal</keyword>
<keyword evidence="5 10" id="KW-0378">Hydrolase</keyword>
<feature type="region of interest" description="Disordered" evidence="11">
    <location>
        <begin position="1"/>
        <end position="28"/>
    </location>
</feature>
<dbReference type="PANTHER" id="PTHR31490:SF88">
    <property type="entry name" value="BETA-XYLANASE"/>
    <property type="match status" value="1"/>
</dbReference>
<evidence type="ECO:0000256" key="3">
    <source>
        <dbReference type="ARBA" id="ARBA00022651"/>
    </source>
</evidence>
<evidence type="ECO:0000256" key="9">
    <source>
        <dbReference type="PROSITE-ProRule" id="PRU10061"/>
    </source>
</evidence>
<reference evidence="13 14" key="1">
    <citation type="submission" date="2018-02" db="EMBL/GenBank/DDBJ databases">
        <title>The draft genome of Sphingobacterium sp. 5JN-11.</title>
        <authorList>
            <person name="Liu L."/>
            <person name="Li L."/>
            <person name="Liang L."/>
            <person name="Zhang X."/>
            <person name="Wang T."/>
        </authorList>
    </citation>
    <scope>NUCLEOTIDE SEQUENCE [LARGE SCALE GENOMIC DNA]</scope>
    <source>
        <strain evidence="13 14">5JN-11</strain>
    </source>
</reference>
<dbReference type="InterPro" id="IPR031158">
    <property type="entry name" value="GH10_AS"/>
</dbReference>
<keyword evidence="14" id="KW-1185">Reference proteome</keyword>
<evidence type="ECO:0000313" key="14">
    <source>
        <dbReference type="Proteomes" id="UP000239711"/>
    </source>
</evidence>
<evidence type="ECO:0000256" key="7">
    <source>
        <dbReference type="ARBA" id="ARBA00023295"/>
    </source>
</evidence>
<evidence type="ECO:0000256" key="2">
    <source>
        <dbReference type="ARBA" id="ARBA00007495"/>
    </source>
</evidence>